<dbReference type="InterPro" id="IPR050623">
    <property type="entry name" value="Glucan_succinyl_AcylTrfase"/>
</dbReference>
<sequence>MTAPRETFETAPSQRHYGMDWLRIAAFALLIVYHVAMVFAPWAWVIKTSHSYPALIPPMALLTPWRLPLLFAVSGYASRKLFDRAGGALPFAGSRAARLLVPLAFGMAAFVPIEMWVRVLETGYPHGYLHFWALDYWRIGTFYGRAFPSWEHLWFVAYLATYSLLLAAVIGWQGARVIALLDRAADWLVQGPRLLWVPIAALATLRLGLLFLVPERQGLVSDWGGHSQYVPIFLFGFTLAGAPRLWPAIARAWKSALAVTVVAGAFIVAIEVAYPGTAIPPHALMALDRAARVAMAWSVIVVLFHLAETWWNRDHRWRKPLAEAVFPFYIVHHPAIVLIAWYTLPLELGPATEFALLLGGTLAICLVVWAMGRKVGWLRPLIGLASKRSAIAPAAAQHRTAGERDGEVAALVGLDAAHRGASDEPAAVDTREARA</sequence>
<name>A0A4V3QZ42_9SPHN</name>
<keyword evidence="1" id="KW-0812">Transmembrane</keyword>
<feature type="transmembrane region" description="Helical" evidence="1">
    <location>
        <begin position="99"/>
        <end position="117"/>
    </location>
</feature>
<dbReference type="EMBL" id="SRXT01000005">
    <property type="protein sequence ID" value="TGX52772.1"/>
    <property type="molecule type" value="Genomic_DNA"/>
</dbReference>
<feature type="domain" description="Acyltransferase 3" evidence="2">
    <location>
        <begin position="17"/>
        <end position="369"/>
    </location>
</feature>
<evidence type="ECO:0000313" key="4">
    <source>
        <dbReference type="Proteomes" id="UP000306147"/>
    </source>
</evidence>
<evidence type="ECO:0000259" key="2">
    <source>
        <dbReference type="Pfam" id="PF01757"/>
    </source>
</evidence>
<proteinExistence type="predicted"/>
<dbReference type="Proteomes" id="UP000306147">
    <property type="component" value="Unassembled WGS sequence"/>
</dbReference>
<gene>
    <name evidence="3" type="ORF">E5A73_14110</name>
</gene>
<dbReference type="GO" id="GO:0016747">
    <property type="term" value="F:acyltransferase activity, transferring groups other than amino-acyl groups"/>
    <property type="evidence" value="ECO:0007669"/>
    <property type="project" value="InterPro"/>
</dbReference>
<feature type="transmembrane region" description="Helical" evidence="1">
    <location>
        <begin position="21"/>
        <end position="44"/>
    </location>
</feature>
<dbReference type="InterPro" id="IPR002656">
    <property type="entry name" value="Acyl_transf_3_dom"/>
</dbReference>
<organism evidence="3 4">
    <name type="scientific">Sphingomonas gei</name>
    <dbReference type="NCBI Taxonomy" id="1395960"/>
    <lineage>
        <taxon>Bacteria</taxon>
        <taxon>Pseudomonadati</taxon>
        <taxon>Pseudomonadota</taxon>
        <taxon>Alphaproteobacteria</taxon>
        <taxon>Sphingomonadales</taxon>
        <taxon>Sphingomonadaceae</taxon>
        <taxon>Sphingomonas</taxon>
    </lineage>
</organism>
<evidence type="ECO:0000256" key="1">
    <source>
        <dbReference type="SAM" id="Phobius"/>
    </source>
</evidence>
<feature type="transmembrane region" description="Helical" evidence="1">
    <location>
        <begin position="194"/>
        <end position="214"/>
    </location>
</feature>
<feature type="transmembrane region" description="Helical" evidence="1">
    <location>
        <begin position="354"/>
        <end position="372"/>
    </location>
</feature>
<keyword evidence="1" id="KW-0472">Membrane</keyword>
<feature type="transmembrane region" description="Helical" evidence="1">
    <location>
        <begin position="226"/>
        <end position="243"/>
    </location>
</feature>
<feature type="transmembrane region" description="Helical" evidence="1">
    <location>
        <begin position="56"/>
        <end position="78"/>
    </location>
</feature>
<dbReference type="Pfam" id="PF01757">
    <property type="entry name" value="Acyl_transf_3"/>
    <property type="match status" value="1"/>
</dbReference>
<keyword evidence="3" id="KW-0808">Transferase</keyword>
<feature type="transmembrane region" description="Helical" evidence="1">
    <location>
        <begin position="153"/>
        <end position="173"/>
    </location>
</feature>
<evidence type="ECO:0000313" key="3">
    <source>
        <dbReference type="EMBL" id="TGX52772.1"/>
    </source>
</evidence>
<accession>A0A4V3QZ42</accession>
<keyword evidence="4" id="KW-1185">Reference proteome</keyword>
<protein>
    <submittedName>
        <fullName evidence="3">Acyltransferase</fullName>
    </submittedName>
</protein>
<reference evidence="3 4" key="1">
    <citation type="submission" date="2019-04" db="EMBL/GenBank/DDBJ databases">
        <title>Sphingomonas psychrotolerans sp. nov., isolated from soil in the Tianshan Mountains, Xinjiang, China.</title>
        <authorList>
            <person name="Luo Y."/>
            <person name="Sheng H."/>
        </authorList>
    </citation>
    <scope>NUCLEOTIDE SEQUENCE [LARGE SCALE GENOMIC DNA]</scope>
    <source>
        <strain evidence="3 4">ZFGT-11</strain>
    </source>
</reference>
<keyword evidence="3" id="KW-0012">Acyltransferase</keyword>
<feature type="transmembrane region" description="Helical" evidence="1">
    <location>
        <begin position="294"/>
        <end position="312"/>
    </location>
</feature>
<comment type="caution">
    <text evidence="3">The sequence shown here is derived from an EMBL/GenBank/DDBJ whole genome shotgun (WGS) entry which is preliminary data.</text>
</comment>
<feature type="transmembrane region" description="Helical" evidence="1">
    <location>
        <begin position="255"/>
        <end position="274"/>
    </location>
</feature>
<dbReference type="PANTHER" id="PTHR36927">
    <property type="entry name" value="BLR4337 PROTEIN"/>
    <property type="match status" value="1"/>
</dbReference>
<feature type="transmembrane region" description="Helical" evidence="1">
    <location>
        <begin position="324"/>
        <end position="342"/>
    </location>
</feature>
<keyword evidence="1" id="KW-1133">Transmembrane helix</keyword>
<dbReference type="AlphaFoldDB" id="A0A4V3QZ42"/>
<dbReference type="PANTHER" id="PTHR36927:SF3">
    <property type="entry name" value="GLUCANS BIOSYNTHESIS PROTEIN C"/>
    <property type="match status" value="1"/>
</dbReference>
<dbReference type="OrthoDB" id="9809782at2"/>